<dbReference type="Proteomes" id="UP000217790">
    <property type="component" value="Unassembled WGS sequence"/>
</dbReference>
<evidence type="ECO:0000313" key="1">
    <source>
        <dbReference type="EMBL" id="PBK85916.1"/>
    </source>
</evidence>
<dbReference type="STRING" id="47427.A0A2H3DEK8"/>
<organism evidence="1 2">
    <name type="scientific">Armillaria gallica</name>
    <name type="common">Bulbous honey fungus</name>
    <name type="synonym">Armillaria bulbosa</name>
    <dbReference type="NCBI Taxonomy" id="47427"/>
    <lineage>
        <taxon>Eukaryota</taxon>
        <taxon>Fungi</taxon>
        <taxon>Dikarya</taxon>
        <taxon>Basidiomycota</taxon>
        <taxon>Agaricomycotina</taxon>
        <taxon>Agaricomycetes</taxon>
        <taxon>Agaricomycetidae</taxon>
        <taxon>Agaricales</taxon>
        <taxon>Marasmiineae</taxon>
        <taxon>Physalacriaceae</taxon>
        <taxon>Armillaria</taxon>
    </lineage>
</organism>
<protein>
    <submittedName>
        <fullName evidence="1">Uncharacterized protein</fullName>
    </submittedName>
</protein>
<reference evidence="2" key="1">
    <citation type="journal article" date="2017" name="Nat. Ecol. Evol.">
        <title>Genome expansion and lineage-specific genetic innovations in the forest pathogenic fungi Armillaria.</title>
        <authorList>
            <person name="Sipos G."/>
            <person name="Prasanna A.N."/>
            <person name="Walter M.C."/>
            <person name="O'Connor E."/>
            <person name="Balint B."/>
            <person name="Krizsan K."/>
            <person name="Kiss B."/>
            <person name="Hess J."/>
            <person name="Varga T."/>
            <person name="Slot J."/>
            <person name="Riley R."/>
            <person name="Boka B."/>
            <person name="Rigling D."/>
            <person name="Barry K."/>
            <person name="Lee J."/>
            <person name="Mihaltcheva S."/>
            <person name="LaButti K."/>
            <person name="Lipzen A."/>
            <person name="Waldron R."/>
            <person name="Moloney N.M."/>
            <person name="Sperisen C."/>
            <person name="Kredics L."/>
            <person name="Vagvoelgyi C."/>
            <person name="Patrignani A."/>
            <person name="Fitzpatrick D."/>
            <person name="Nagy I."/>
            <person name="Doyle S."/>
            <person name="Anderson J.B."/>
            <person name="Grigoriev I.V."/>
            <person name="Gueldener U."/>
            <person name="Muensterkoetter M."/>
            <person name="Nagy L.G."/>
        </authorList>
    </citation>
    <scope>NUCLEOTIDE SEQUENCE [LARGE SCALE GENOMIC DNA]</scope>
    <source>
        <strain evidence="2">Ar21-2</strain>
    </source>
</reference>
<gene>
    <name evidence="1" type="ORF">ARMGADRAFT_1017608</name>
</gene>
<accession>A0A2H3DEK8</accession>
<name>A0A2H3DEK8_ARMGA</name>
<evidence type="ECO:0000313" key="2">
    <source>
        <dbReference type="Proteomes" id="UP000217790"/>
    </source>
</evidence>
<sequence length="100" mass="11336">MPKHGLTLSTISHSGHSMIISERARAARLANACPALQCIVFSNVVQWRRPSPSLSPLHRYESTPGLPFDDLFVKKIDRVLFILLRLRLRRKSSLWQSNGS</sequence>
<dbReference type="InParanoid" id="A0A2H3DEK8"/>
<proteinExistence type="predicted"/>
<dbReference type="AlphaFoldDB" id="A0A2H3DEK8"/>
<keyword evidence="2" id="KW-1185">Reference proteome</keyword>
<dbReference type="EMBL" id="KZ293687">
    <property type="protein sequence ID" value="PBK85916.1"/>
    <property type="molecule type" value="Genomic_DNA"/>
</dbReference>